<organism evidence="1 2">
    <name type="scientific">Lithospermum erythrorhizon</name>
    <name type="common">Purple gromwell</name>
    <name type="synonym">Lithospermum officinale var. erythrorhizon</name>
    <dbReference type="NCBI Taxonomy" id="34254"/>
    <lineage>
        <taxon>Eukaryota</taxon>
        <taxon>Viridiplantae</taxon>
        <taxon>Streptophyta</taxon>
        <taxon>Embryophyta</taxon>
        <taxon>Tracheophyta</taxon>
        <taxon>Spermatophyta</taxon>
        <taxon>Magnoliopsida</taxon>
        <taxon>eudicotyledons</taxon>
        <taxon>Gunneridae</taxon>
        <taxon>Pentapetalae</taxon>
        <taxon>asterids</taxon>
        <taxon>lamiids</taxon>
        <taxon>Boraginales</taxon>
        <taxon>Boraginaceae</taxon>
        <taxon>Boraginoideae</taxon>
        <taxon>Lithospermeae</taxon>
        <taxon>Lithospermum</taxon>
    </lineage>
</organism>
<dbReference type="PANTHER" id="PTHR47169:SF2">
    <property type="entry name" value="OS01G0541250 PROTEIN"/>
    <property type="match status" value="1"/>
</dbReference>
<name>A0AAV3RAN3_LITER</name>
<dbReference type="GO" id="GO:0003676">
    <property type="term" value="F:nucleic acid binding"/>
    <property type="evidence" value="ECO:0007669"/>
    <property type="project" value="InterPro"/>
</dbReference>
<accession>A0AAV3RAN3</accession>
<dbReference type="Proteomes" id="UP001454036">
    <property type="component" value="Unassembled WGS sequence"/>
</dbReference>
<dbReference type="InterPro" id="IPR036397">
    <property type="entry name" value="RNaseH_sf"/>
</dbReference>
<comment type="caution">
    <text evidence="1">The sequence shown here is derived from an EMBL/GenBank/DDBJ whole genome shotgun (WGS) entry which is preliminary data.</text>
</comment>
<gene>
    <name evidence="1" type="ORF">LIER_26233</name>
</gene>
<evidence type="ECO:0000313" key="2">
    <source>
        <dbReference type="Proteomes" id="UP001454036"/>
    </source>
</evidence>
<reference evidence="1 2" key="1">
    <citation type="submission" date="2024-01" db="EMBL/GenBank/DDBJ databases">
        <title>The complete chloroplast genome sequence of Lithospermum erythrorhizon: insights into the phylogenetic relationship among Boraginaceae species and the maternal lineages of purple gromwells.</title>
        <authorList>
            <person name="Okada T."/>
            <person name="Watanabe K."/>
        </authorList>
    </citation>
    <scope>NUCLEOTIDE SEQUENCE [LARGE SCALE GENOMIC DNA]</scope>
</reference>
<sequence>MEYLLPGENESFCTCKSKQFIPKVMFLATVARPWFDMAGNVLFDEKIGIFPFIFQEPTKRNNKNQAEGTLVTKPILSITQDVIRPCILEKEIPTIKEKWPSCSRMSTIYIQQDNARPHIDPLDDKFLAVAQGDGFDIRSTYQPPNSHDFNVLDLGYFRAIQSLQYREAPKTIDELVLAGTKSFEKLSPSTLNRIFLTFQECMIEVMKSKGRNNCKIPHMKKTIYKKKVVFQLLYHVIMDFCGKW</sequence>
<dbReference type="AlphaFoldDB" id="A0AAV3RAN3"/>
<dbReference type="EMBL" id="BAABME010008103">
    <property type="protein sequence ID" value="GAA0172396.1"/>
    <property type="molecule type" value="Genomic_DNA"/>
</dbReference>
<dbReference type="PANTHER" id="PTHR47169">
    <property type="entry name" value="OS01G0541250 PROTEIN"/>
    <property type="match status" value="1"/>
</dbReference>
<dbReference type="Gene3D" id="3.30.420.10">
    <property type="entry name" value="Ribonuclease H-like superfamily/Ribonuclease H"/>
    <property type="match status" value="1"/>
</dbReference>
<evidence type="ECO:0008006" key="3">
    <source>
        <dbReference type="Google" id="ProtNLM"/>
    </source>
</evidence>
<proteinExistence type="predicted"/>
<keyword evidence="2" id="KW-1185">Reference proteome</keyword>
<evidence type="ECO:0000313" key="1">
    <source>
        <dbReference type="EMBL" id="GAA0172396.1"/>
    </source>
</evidence>
<protein>
    <recommendedName>
        <fullName evidence="3">Transposase</fullName>
    </recommendedName>
</protein>